<dbReference type="AlphaFoldDB" id="A0A4R2P7A2"/>
<organism evidence="1 2">
    <name type="scientific">Rhodothalassium salexigens DSM 2132</name>
    <dbReference type="NCBI Taxonomy" id="1188247"/>
    <lineage>
        <taxon>Bacteria</taxon>
        <taxon>Pseudomonadati</taxon>
        <taxon>Pseudomonadota</taxon>
        <taxon>Alphaproteobacteria</taxon>
        <taxon>Rhodothalassiales</taxon>
        <taxon>Rhodothalassiaceae</taxon>
        <taxon>Rhodothalassium</taxon>
    </lineage>
</organism>
<accession>A0A4R2P7A2</accession>
<dbReference type="EMBL" id="SLXO01000018">
    <property type="protein sequence ID" value="TCP29695.1"/>
    <property type="molecule type" value="Genomic_DNA"/>
</dbReference>
<dbReference type="Proteomes" id="UP000295399">
    <property type="component" value="Unassembled WGS sequence"/>
</dbReference>
<protein>
    <submittedName>
        <fullName evidence="1">Uncharacterized protein</fullName>
    </submittedName>
</protein>
<proteinExistence type="predicted"/>
<dbReference type="RefSeq" id="WP_132709582.1">
    <property type="nucleotide sequence ID" value="NZ_JACIGF010000018.1"/>
</dbReference>
<evidence type="ECO:0000313" key="1">
    <source>
        <dbReference type="EMBL" id="TCP29695.1"/>
    </source>
</evidence>
<dbReference type="OrthoDB" id="7597252at2"/>
<name>A0A4R2P7A2_RHOSA</name>
<dbReference type="InParanoid" id="A0A4R2P7A2"/>
<reference evidence="1 2" key="1">
    <citation type="submission" date="2019-03" db="EMBL/GenBank/DDBJ databases">
        <title>Genomic Encyclopedia of Type Strains, Phase IV (KMG-IV): sequencing the most valuable type-strain genomes for metagenomic binning, comparative biology and taxonomic classification.</title>
        <authorList>
            <person name="Goeker M."/>
        </authorList>
    </citation>
    <scope>NUCLEOTIDE SEQUENCE [LARGE SCALE GENOMIC DNA]</scope>
    <source>
        <strain evidence="1 2">DSM 2132</strain>
    </source>
</reference>
<comment type="caution">
    <text evidence="1">The sequence shown here is derived from an EMBL/GenBank/DDBJ whole genome shotgun (WGS) entry which is preliminary data.</text>
</comment>
<keyword evidence="2" id="KW-1185">Reference proteome</keyword>
<gene>
    <name evidence="1" type="ORF">EV659_1185</name>
</gene>
<sequence length="74" mass="8388">MAGNPPFWLVWNPQGVRPPRYRHTTFAGAKAEAERLVRICPGNEFYVLAAAARARRVDVQTDVFIAEDDDEIPF</sequence>
<evidence type="ECO:0000313" key="2">
    <source>
        <dbReference type="Proteomes" id="UP000295399"/>
    </source>
</evidence>